<feature type="domain" description="RagB/SusD" evidence="6">
    <location>
        <begin position="274"/>
        <end position="589"/>
    </location>
</feature>
<dbReference type="InterPro" id="IPR033985">
    <property type="entry name" value="SusD-like_N"/>
</dbReference>
<dbReference type="EMBL" id="CP076133">
    <property type="protein sequence ID" value="QWG05390.1"/>
    <property type="molecule type" value="Genomic_DNA"/>
</dbReference>
<dbReference type="Pfam" id="PF07980">
    <property type="entry name" value="SusD_RagB"/>
    <property type="match status" value="1"/>
</dbReference>
<comment type="subcellular location">
    <subcellularLocation>
        <location evidence="1">Cell outer membrane</location>
    </subcellularLocation>
</comment>
<feature type="domain" description="SusD-like N-terminal" evidence="7">
    <location>
        <begin position="26"/>
        <end position="233"/>
    </location>
</feature>
<dbReference type="Proteomes" id="UP000678679">
    <property type="component" value="Chromosome 2"/>
</dbReference>
<keyword evidence="9" id="KW-1185">Reference proteome</keyword>
<dbReference type="KEGG" id="fya:KMW28_23510"/>
<comment type="similarity">
    <text evidence="2">Belongs to the SusD family.</text>
</comment>
<organism evidence="8 9">
    <name type="scientific">Flammeovirga yaeyamensis</name>
    <dbReference type="NCBI Taxonomy" id="367791"/>
    <lineage>
        <taxon>Bacteria</taxon>
        <taxon>Pseudomonadati</taxon>
        <taxon>Bacteroidota</taxon>
        <taxon>Cytophagia</taxon>
        <taxon>Cytophagales</taxon>
        <taxon>Flammeovirgaceae</taxon>
        <taxon>Flammeovirga</taxon>
    </lineage>
</organism>
<evidence type="ECO:0000256" key="2">
    <source>
        <dbReference type="ARBA" id="ARBA00006275"/>
    </source>
</evidence>
<gene>
    <name evidence="8" type="ORF">KMW28_23510</name>
</gene>
<dbReference type="Pfam" id="PF14322">
    <property type="entry name" value="SusD-like_3"/>
    <property type="match status" value="1"/>
</dbReference>
<keyword evidence="3" id="KW-0732">Signal</keyword>
<evidence type="ECO:0000313" key="8">
    <source>
        <dbReference type="EMBL" id="QWG05390.1"/>
    </source>
</evidence>
<dbReference type="Gene3D" id="1.25.40.390">
    <property type="match status" value="1"/>
</dbReference>
<dbReference type="InterPro" id="IPR011990">
    <property type="entry name" value="TPR-like_helical_dom_sf"/>
</dbReference>
<dbReference type="RefSeq" id="WP_169661953.1">
    <property type="nucleotide sequence ID" value="NZ_CP076133.1"/>
</dbReference>
<dbReference type="SUPFAM" id="SSF48452">
    <property type="entry name" value="TPR-like"/>
    <property type="match status" value="1"/>
</dbReference>
<protein>
    <submittedName>
        <fullName evidence="8">RagB/SusD family nutrient uptake outer membrane protein</fullName>
    </submittedName>
</protein>
<dbReference type="AlphaFoldDB" id="A0AAX1NF22"/>
<evidence type="ECO:0000256" key="3">
    <source>
        <dbReference type="ARBA" id="ARBA00022729"/>
    </source>
</evidence>
<evidence type="ECO:0000256" key="5">
    <source>
        <dbReference type="ARBA" id="ARBA00023237"/>
    </source>
</evidence>
<sequence length="590" mass="68210">MQTSNAYIKYSLLVIINIFLLGCSRDYLNEANPNEKPIEDYFNNLTESDKVLTATYATLMNHYVLNITEETWRSDMGYPGWNRPSPTNGDALIWYNHMYNDSSPSISKKWQALYEGIFRANQLIEGLNDQLKHMEEEPRWQEQMAQARMLRGVYHFYLYQSFNNGRVVIRDKVPQTLEEIMISVSPAEEVLAFIKKDFDYAYENLPISFSTESASIGRVNKGTAAMFLGNMYLFEGDYASAKSFYEEIIHNAEYGYELVTDSDLQFTTKGEMNKESIFEICYHAELRADLGNWDESRPSNRLARSAPGNLGGSREFLPSAWIAYAYEHEAMDEQDERNYYNDALGVKQLRNVPLRASAMIALVPDEQTTYYVTGNVPQQAGFRDNEYGYWKKYSNHDYLTHENSLPYGSLHSGKNVTVNRLAEAYLNLAECYIKESNVEKGLEYMNAIRKRWGLRLLGDGNGDTSHDYDGITYTADSLMHQLMYHDKPLELAVEGHMIRWIDLRRWGITKQNYQMRAEERYYLVGYRYVNPQGNFSWRGNSHLQPGDVPSGSNSIVVKDFEMASINFNPELHNYFPLPLSEIISNPNLDR</sequence>
<dbReference type="GO" id="GO:0009279">
    <property type="term" value="C:cell outer membrane"/>
    <property type="evidence" value="ECO:0007669"/>
    <property type="project" value="UniProtKB-SubCell"/>
</dbReference>
<evidence type="ECO:0000256" key="1">
    <source>
        <dbReference type="ARBA" id="ARBA00004442"/>
    </source>
</evidence>
<accession>A0AAX1NF22</accession>
<keyword evidence="5" id="KW-0998">Cell outer membrane</keyword>
<evidence type="ECO:0000259" key="7">
    <source>
        <dbReference type="Pfam" id="PF14322"/>
    </source>
</evidence>
<reference evidence="8 9" key="1">
    <citation type="submission" date="2021-05" db="EMBL/GenBank/DDBJ databases">
        <title>Comparative genomic studies on the polysaccharide-degrading batcterial strains of the Flammeovirga genus.</title>
        <authorList>
            <person name="Zewei F."/>
            <person name="Zheng Z."/>
            <person name="Yu L."/>
            <person name="Ruyue G."/>
            <person name="Yanhong M."/>
            <person name="Yuanyuan C."/>
            <person name="Jingyan G."/>
            <person name="Wenjun H."/>
        </authorList>
    </citation>
    <scope>NUCLEOTIDE SEQUENCE [LARGE SCALE GENOMIC DNA]</scope>
    <source>
        <strain evidence="8 9">NBRC:100898</strain>
    </source>
</reference>
<name>A0AAX1NF22_9BACT</name>
<evidence type="ECO:0000256" key="4">
    <source>
        <dbReference type="ARBA" id="ARBA00023136"/>
    </source>
</evidence>
<evidence type="ECO:0000259" key="6">
    <source>
        <dbReference type="Pfam" id="PF07980"/>
    </source>
</evidence>
<dbReference type="InterPro" id="IPR012944">
    <property type="entry name" value="SusD_RagB_dom"/>
</dbReference>
<proteinExistence type="inferred from homology"/>
<keyword evidence="4" id="KW-0472">Membrane</keyword>
<evidence type="ECO:0000313" key="9">
    <source>
        <dbReference type="Proteomes" id="UP000678679"/>
    </source>
</evidence>